<dbReference type="InterPro" id="IPR010175">
    <property type="entry name" value="LysK"/>
</dbReference>
<sequence>MKPLYVVKVGSATLDRGAIHAELAELVGRGARVLLVAGGAVGIERHYHSIGRPMPELRLPNGDAVRYCPPEEMPHLVDAYERVTLPGVEEGLRALGLSVFTAVASRGGLVTGRANRPLKAVSASGKATVVRDHRAGVPEEVDTVRLNALLDAYDVVCLSPPVRDRDGGSPLNVDADVLAAALSNALDADHLRLVTGTAGLLTDPKVPGSTLRHAHRGEAGQYAGGRMRQKVRAAELALDGAADVAITGPHTMADPDGWTRFWRTEAPEPGLSLLSRAVGVPSVSGDEHELAAYLRQWCTERGIDAEIDEAGNLVATRGTGERRLLLLGHLDTVPYRWPSEWRDGELHGRGSVDAKGSLVNFLEVLAAADVPANGQLRVVGAVEEEISSSKGAFHARDHYPADAVVIGEPSGSHKLTLGYFGLFKLRVTASVTSGHSAGMDAVSAPDALIRRLEDIRDAVGKEASDALSAVIDIRCEPGRETQSAIAILNFRIPPLADLDVLREAALSQAGPGVSIEVLRATPGHAGGRTSSLVKVFTRAFGQSGIRPTYVVKKGTSDMNTLATTWRDVPMVAYGPGDSTLDHTDVERIAAEDYRTARTVLGDAVARWFALSDGSRP</sequence>
<keyword evidence="7" id="KW-0378">Hydrolase</keyword>
<dbReference type="GO" id="GO:0016811">
    <property type="term" value="F:hydrolase activity, acting on carbon-nitrogen (but not peptide) bonds, in linear amides"/>
    <property type="evidence" value="ECO:0007669"/>
    <property type="project" value="InterPro"/>
</dbReference>
<keyword evidence="6" id="KW-0418">Kinase</keyword>
<dbReference type="Gene3D" id="3.40.630.10">
    <property type="entry name" value="Zn peptidases"/>
    <property type="match status" value="2"/>
</dbReference>
<evidence type="ECO:0000256" key="3">
    <source>
        <dbReference type="ARBA" id="ARBA00022679"/>
    </source>
</evidence>
<keyword evidence="8" id="KW-0862">Zinc</keyword>
<evidence type="ECO:0000256" key="9">
    <source>
        <dbReference type="ARBA" id="ARBA00022840"/>
    </source>
</evidence>
<evidence type="ECO:0000256" key="2">
    <source>
        <dbReference type="ARBA" id="ARBA00022605"/>
    </source>
</evidence>
<keyword evidence="1" id="KW-0963">Cytoplasm</keyword>
<proteinExistence type="predicted"/>
<evidence type="ECO:0000259" key="12">
    <source>
        <dbReference type="Pfam" id="PF00696"/>
    </source>
</evidence>
<evidence type="ECO:0000256" key="11">
    <source>
        <dbReference type="ARBA" id="ARBA00023285"/>
    </source>
</evidence>
<protein>
    <submittedName>
        <fullName evidence="13">M20/M25/M40 family metallo-hydrolase</fullName>
    </submittedName>
</protein>
<evidence type="ECO:0000256" key="4">
    <source>
        <dbReference type="ARBA" id="ARBA00022723"/>
    </source>
</evidence>
<keyword evidence="10" id="KW-0457">Lysine biosynthesis</keyword>
<dbReference type="InterPro" id="IPR002933">
    <property type="entry name" value="Peptidase_M20"/>
</dbReference>
<dbReference type="GO" id="GO:0050897">
    <property type="term" value="F:cobalt ion binding"/>
    <property type="evidence" value="ECO:0007669"/>
    <property type="project" value="InterPro"/>
</dbReference>
<dbReference type="GO" id="GO:0009085">
    <property type="term" value="P:lysine biosynthetic process"/>
    <property type="evidence" value="ECO:0007669"/>
    <property type="project" value="UniProtKB-KW"/>
</dbReference>
<name>A0AAU2JTM9_9ACTN</name>
<keyword evidence="11" id="KW-0170">Cobalt</keyword>
<dbReference type="PANTHER" id="PTHR43808:SF28">
    <property type="entry name" value="[LYSW]-LYSINE_[LYSW]-ORNITHINE HYDROLASE"/>
    <property type="match status" value="1"/>
</dbReference>
<dbReference type="GO" id="GO:0005524">
    <property type="term" value="F:ATP binding"/>
    <property type="evidence" value="ECO:0007669"/>
    <property type="project" value="UniProtKB-KW"/>
</dbReference>
<dbReference type="GO" id="GO:0016301">
    <property type="term" value="F:kinase activity"/>
    <property type="evidence" value="ECO:0007669"/>
    <property type="project" value="UniProtKB-KW"/>
</dbReference>
<dbReference type="AlphaFoldDB" id="A0AAU2JTM9"/>
<dbReference type="PANTHER" id="PTHR43808">
    <property type="entry name" value="ACETYLORNITHINE DEACETYLASE"/>
    <property type="match status" value="1"/>
</dbReference>
<evidence type="ECO:0000256" key="8">
    <source>
        <dbReference type="ARBA" id="ARBA00022833"/>
    </source>
</evidence>
<evidence type="ECO:0000256" key="1">
    <source>
        <dbReference type="ARBA" id="ARBA00022490"/>
    </source>
</evidence>
<dbReference type="SUPFAM" id="SSF53633">
    <property type="entry name" value="Carbamate kinase-like"/>
    <property type="match status" value="1"/>
</dbReference>
<dbReference type="EMBL" id="CP108264">
    <property type="protein sequence ID" value="WTU74879.1"/>
    <property type="molecule type" value="Genomic_DNA"/>
</dbReference>
<dbReference type="Gene3D" id="3.40.1160.10">
    <property type="entry name" value="Acetylglutamate kinase-like"/>
    <property type="match status" value="1"/>
</dbReference>
<evidence type="ECO:0000256" key="6">
    <source>
        <dbReference type="ARBA" id="ARBA00022777"/>
    </source>
</evidence>
<evidence type="ECO:0000256" key="5">
    <source>
        <dbReference type="ARBA" id="ARBA00022741"/>
    </source>
</evidence>
<evidence type="ECO:0000256" key="10">
    <source>
        <dbReference type="ARBA" id="ARBA00023154"/>
    </source>
</evidence>
<keyword evidence="2" id="KW-0028">Amino-acid biosynthesis</keyword>
<gene>
    <name evidence="13" type="ORF">OG327_17040</name>
</gene>
<dbReference type="Pfam" id="PF01546">
    <property type="entry name" value="Peptidase_M20"/>
    <property type="match status" value="1"/>
</dbReference>
<dbReference type="InterPro" id="IPR050072">
    <property type="entry name" value="Peptidase_M20A"/>
</dbReference>
<dbReference type="InterPro" id="IPR001048">
    <property type="entry name" value="Asp/Glu/Uridylate_kinase"/>
</dbReference>
<organism evidence="13">
    <name type="scientific">Streptomyces sp. NBC_00049</name>
    <dbReference type="NCBI Taxonomy" id="2903617"/>
    <lineage>
        <taxon>Bacteria</taxon>
        <taxon>Bacillati</taxon>
        <taxon>Actinomycetota</taxon>
        <taxon>Actinomycetes</taxon>
        <taxon>Kitasatosporales</taxon>
        <taxon>Streptomycetaceae</taxon>
        <taxon>Streptomyces</taxon>
    </lineage>
</organism>
<evidence type="ECO:0000313" key="13">
    <source>
        <dbReference type="EMBL" id="WTU74879.1"/>
    </source>
</evidence>
<dbReference type="NCBIfam" id="TIGR01902">
    <property type="entry name" value="dapE-lys-deAc"/>
    <property type="match status" value="1"/>
</dbReference>
<dbReference type="PRINTS" id="PR00474">
    <property type="entry name" value="GLU5KINASE"/>
</dbReference>
<dbReference type="InterPro" id="IPR001261">
    <property type="entry name" value="ArgE/DapE_CS"/>
</dbReference>
<feature type="domain" description="Aspartate/glutamate/uridylate kinase" evidence="12">
    <location>
        <begin position="5"/>
        <end position="246"/>
    </location>
</feature>
<accession>A0AAU2JTM9</accession>
<keyword evidence="9" id="KW-0067">ATP-binding</keyword>
<dbReference type="PROSITE" id="PS00758">
    <property type="entry name" value="ARGE_DAPE_CPG2_1"/>
    <property type="match status" value="1"/>
</dbReference>
<dbReference type="InterPro" id="IPR001057">
    <property type="entry name" value="Glu/AcGlu_kinase"/>
</dbReference>
<dbReference type="GO" id="GO:0008270">
    <property type="term" value="F:zinc ion binding"/>
    <property type="evidence" value="ECO:0007669"/>
    <property type="project" value="InterPro"/>
</dbReference>
<evidence type="ECO:0000256" key="7">
    <source>
        <dbReference type="ARBA" id="ARBA00022801"/>
    </source>
</evidence>
<dbReference type="SUPFAM" id="SSF53187">
    <property type="entry name" value="Zn-dependent exopeptidases"/>
    <property type="match status" value="1"/>
</dbReference>
<reference evidence="13" key="1">
    <citation type="submission" date="2022-10" db="EMBL/GenBank/DDBJ databases">
        <title>The complete genomes of actinobacterial strains from the NBC collection.</title>
        <authorList>
            <person name="Joergensen T.S."/>
            <person name="Alvarez Arevalo M."/>
            <person name="Sterndorff E.B."/>
            <person name="Faurdal D."/>
            <person name="Vuksanovic O."/>
            <person name="Mourched A.-S."/>
            <person name="Charusanti P."/>
            <person name="Shaw S."/>
            <person name="Blin K."/>
            <person name="Weber T."/>
        </authorList>
    </citation>
    <scope>NUCLEOTIDE SEQUENCE</scope>
    <source>
        <strain evidence="13">NBC_00049</strain>
    </source>
</reference>
<dbReference type="Pfam" id="PF00696">
    <property type="entry name" value="AA_kinase"/>
    <property type="match status" value="1"/>
</dbReference>
<keyword evidence="5" id="KW-0547">Nucleotide-binding</keyword>
<dbReference type="InterPro" id="IPR036393">
    <property type="entry name" value="AceGlu_kinase-like_sf"/>
</dbReference>
<keyword evidence="4" id="KW-0479">Metal-binding</keyword>
<keyword evidence="3" id="KW-0808">Transferase</keyword>